<proteinExistence type="predicted"/>
<dbReference type="AlphaFoldDB" id="A0AAV6JKL5"/>
<organism evidence="2 3">
    <name type="scientific">Rhododendron griersonianum</name>
    <dbReference type="NCBI Taxonomy" id="479676"/>
    <lineage>
        <taxon>Eukaryota</taxon>
        <taxon>Viridiplantae</taxon>
        <taxon>Streptophyta</taxon>
        <taxon>Embryophyta</taxon>
        <taxon>Tracheophyta</taxon>
        <taxon>Spermatophyta</taxon>
        <taxon>Magnoliopsida</taxon>
        <taxon>eudicotyledons</taxon>
        <taxon>Gunneridae</taxon>
        <taxon>Pentapetalae</taxon>
        <taxon>asterids</taxon>
        <taxon>Ericales</taxon>
        <taxon>Ericaceae</taxon>
        <taxon>Ericoideae</taxon>
        <taxon>Rhodoreae</taxon>
        <taxon>Rhododendron</taxon>
    </lineage>
</organism>
<dbReference type="InterPro" id="IPR053258">
    <property type="entry name" value="Ca-permeable_cation_channel"/>
</dbReference>
<evidence type="ECO:0000256" key="1">
    <source>
        <dbReference type="SAM" id="MobiDB-lite"/>
    </source>
</evidence>
<feature type="region of interest" description="Disordered" evidence="1">
    <location>
        <begin position="32"/>
        <end position="51"/>
    </location>
</feature>
<dbReference type="PANTHER" id="PTHR34115">
    <property type="entry name" value="PROTEIN, PUTATIVE-RELATED"/>
    <property type="match status" value="1"/>
</dbReference>
<name>A0AAV6JKL5_9ERIC</name>
<evidence type="ECO:0000313" key="3">
    <source>
        <dbReference type="Proteomes" id="UP000823749"/>
    </source>
</evidence>
<feature type="compositionally biased region" description="Basic residues" evidence="1">
    <location>
        <begin position="32"/>
        <end position="47"/>
    </location>
</feature>
<evidence type="ECO:0000313" key="2">
    <source>
        <dbReference type="EMBL" id="KAG5539945.1"/>
    </source>
</evidence>
<accession>A0AAV6JKL5</accession>
<reference evidence="2" key="1">
    <citation type="submission" date="2020-08" db="EMBL/GenBank/DDBJ databases">
        <title>Plant Genome Project.</title>
        <authorList>
            <person name="Zhang R.-G."/>
        </authorList>
    </citation>
    <scope>NUCLEOTIDE SEQUENCE</scope>
    <source>
        <strain evidence="2">WSP0</strain>
        <tissue evidence="2">Leaf</tissue>
    </source>
</reference>
<sequence length="185" mass="20667">MADNTTISTGTTIRPCLNLTFINITYNLSQQHHHHHHHHNHNHHHQRQQILPSTSSRHGVLTFIIPVLINLIQLKYQGNQTSPFATHPKSTGFAVVSLLLYCLAHDAEARAISSVLSRPRLTYSWIPARAMAVFGSLSMASLASILFPDSVGPMLCLLWLAGDLLLRLRKLLRGKPGSRRTILPL</sequence>
<dbReference type="PANTHER" id="PTHR34115:SF5">
    <property type="entry name" value="PROTEIN, PUTATIVE-RELATED"/>
    <property type="match status" value="1"/>
</dbReference>
<protein>
    <submittedName>
        <fullName evidence="2">Uncharacterized protein</fullName>
    </submittedName>
</protein>
<dbReference type="EMBL" id="JACTNZ010000007">
    <property type="protein sequence ID" value="KAG5539945.1"/>
    <property type="molecule type" value="Genomic_DNA"/>
</dbReference>
<keyword evidence="3" id="KW-1185">Reference proteome</keyword>
<comment type="caution">
    <text evidence="2">The sequence shown here is derived from an EMBL/GenBank/DDBJ whole genome shotgun (WGS) entry which is preliminary data.</text>
</comment>
<dbReference type="Proteomes" id="UP000823749">
    <property type="component" value="Chromosome 7"/>
</dbReference>
<gene>
    <name evidence="2" type="ORF">RHGRI_020242</name>
</gene>